<organism evidence="2 3">
    <name type="scientific">Globodera pallida</name>
    <name type="common">Potato cyst nematode worm</name>
    <name type="synonym">Heterodera pallida</name>
    <dbReference type="NCBI Taxonomy" id="36090"/>
    <lineage>
        <taxon>Eukaryota</taxon>
        <taxon>Metazoa</taxon>
        <taxon>Ecdysozoa</taxon>
        <taxon>Nematoda</taxon>
        <taxon>Chromadorea</taxon>
        <taxon>Rhabditida</taxon>
        <taxon>Tylenchina</taxon>
        <taxon>Tylenchomorpha</taxon>
        <taxon>Tylenchoidea</taxon>
        <taxon>Heteroderidae</taxon>
        <taxon>Heteroderinae</taxon>
        <taxon>Globodera</taxon>
    </lineage>
</organism>
<reference evidence="2" key="1">
    <citation type="submission" date="2013-12" db="EMBL/GenBank/DDBJ databases">
        <authorList>
            <person name="Aslett M."/>
        </authorList>
    </citation>
    <scope>NUCLEOTIDE SEQUENCE [LARGE SCALE GENOMIC DNA]</scope>
    <source>
        <strain evidence="2">Lindley</strain>
    </source>
</reference>
<keyword evidence="1" id="KW-0175">Coiled coil</keyword>
<feature type="coiled-coil region" evidence="1">
    <location>
        <begin position="78"/>
        <end position="130"/>
    </location>
</feature>
<reference evidence="3" key="3">
    <citation type="submission" date="2016-06" db="UniProtKB">
        <authorList>
            <consortium name="WormBaseParasite"/>
        </authorList>
    </citation>
    <scope>IDENTIFICATION</scope>
</reference>
<keyword evidence="2" id="KW-1185">Reference proteome</keyword>
<dbReference type="Proteomes" id="UP000050741">
    <property type="component" value="Unassembled WGS sequence"/>
</dbReference>
<reference evidence="2" key="2">
    <citation type="submission" date="2014-05" db="EMBL/GenBank/DDBJ databases">
        <title>The genome and life-stage specific transcriptomes of Globodera pallida elucidate key aspects of plant parasitism by a cyst nematode.</title>
        <authorList>
            <person name="Cotton J.A."/>
            <person name="Lilley C.J."/>
            <person name="Jones L.M."/>
            <person name="Kikuchi T."/>
            <person name="Reid A.J."/>
            <person name="Thorpe P."/>
            <person name="Tsai I.J."/>
            <person name="Beasley H."/>
            <person name="Blok V."/>
            <person name="Cock P.J.A."/>
            <person name="Van den Akker S.E."/>
            <person name="Holroyd N."/>
            <person name="Hunt M."/>
            <person name="Mantelin S."/>
            <person name="Naghra H."/>
            <person name="Pain A."/>
            <person name="Palomares-Rius J.E."/>
            <person name="Zarowiecki M."/>
            <person name="Berriman M."/>
            <person name="Jones J.T."/>
            <person name="Urwin P.E."/>
        </authorList>
    </citation>
    <scope>NUCLEOTIDE SEQUENCE [LARGE SCALE GENOMIC DNA]</scope>
    <source>
        <strain evidence="2">Lindley</strain>
    </source>
</reference>
<proteinExistence type="predicted"/>
<accession>A0A183CSW6</accession>
<dbReference type="WBParaSite" id="GPLIN_001597400">
    <property type="protein sequence ID" value="GPLIN_001597400"/>
    <property type="gene ID" value="GPLIN_001597400"/>
</dbReference>
<evidence type="ECO:0000313" key="2">
    <source>
        <dbReference type="Proteomes" id="UP000050741"/>
    </source>
</evidence>
<evidence type="ECO:0000256" key="1">
    <source>
        <dbReference type="SAM" id="Coils"/>
    </source>
</evidence>
<evidence type="ECO:0000313" key="3">
    <source>
        <dbReference type="WBParaSite" id="GPLIN_001597400"/>
    </source>
</evidence>
<sequence length="143" mass="16469">MQSDQKALLQRLNALEQKQTGTSQLKGDLSSKMFEEYQKQQQVVIVGKIGKNENSAAISNPYRIARSILLLFFVIYTLHQLNQQNEQLNEMRLKMVESLKSVEAIVVAELEEQKQSNAKKFAELEECQKQQQQNIDAEAQKRN</sequence>
<protein>
    <submittedName>
        <fullName evidence="3">Endoplasmic reticulum transmembrane protein</fullName>
    </submittedName>
</protein>
<dbReference type="AlphaFoldDB" id="A0A183CSW6"/>
<name>A0A183CSW6_GLOPA</name>